<dbReference type="Pfam" id="PF00893">
    <property type="entry name" value="Multi_Drug_Res"/>
    <property type="match status" value="1"/>
</dbReference>
<gene>
    <name evidence="10" type="ORF">ACFFUT_06750</name>
</gene>
<evidence type="ECO:0000256" key="4">
    <source>
        <dbReference type="ARBA" id="ARBA00022692"/>
    </source>
</evidence>
<dbReference type="PANTHER" id="PTHR30561">
    <property type="entry name" value="SMR FAMILY PROTON-DEPENDENT DRUG EFFLUX TRANSPORTER SUGE"/>
    <property type="match status" value="1"/>
</dbReference>
<evidence type="ECO:0000313" key="10">
    <source>
        <dbReference type="EMBL" id="MFB9231482.1"/>
    </source>
</evidence>
<dbReference type="InterPro" id="IPR037185">
    <property type="entry name" value="EmrE-like"/>
</dbReference>
<dbReference type="Gene3D" id="1.10.3730.20">
    <property type="match status" value="1"/>
</dbReference>
<keyword evidence="6 9" id="KW-0472">Membrane</keyword>
<evidence type="ECO:0000256" key="3">
    <source>
        <dbReference type="ARBA" id="ARBA00022475"/>
    </source>
</evidence>
<evidence type="ECO:0000256" key="9">
    <source>
        <dbReference type="SAM" id="Phobius"/>
    </source>
</evidence>
<comment type="subcellular location">
    <subcellularLocation>
        <location evidence="1 8">Cell membrane</location>
        <topology evidence="1 8">Multi-pass membrane protein</topology>
    </subcellularLocation>
</comment>
<keyword evidence="2" id="KW-0813">Transport</keyword>
<keyword evidence="11" id="KW-1185">Reference proteome</keyword>
<reference evidence="10 11" key="1">
    <citation type="submission" date="2024-09" db="EMBL/GenBank/DDBJ databases">
        <authorList>
            <person name="Sun Q."/>
            <person name="Mori K."/>
        </authorList>
    </citation>
    <scope>NUCLEOTIDE SEQUENCE [LARGE SCALE GENOMIC DNA]</scope>
    <source>
        <strain evidence="10 11">CECT 8726</strain>
    </source>
</reference>
<dbReference type="Proteomes" id="UP001589683">
    <property type="component" value="Unassembled WGS sequence"/>
</dbReference>
<evidence type="ECO:0000256" key="8">
    <source>
        <dbReference type="RuleBase" id="RU003942"/>
    </source>
</evidence>
<dbReference type="InterPro" id="IPR045324">
    <property type="entry name" value="Small_multidrug_res"/>
</dbReference>
<dbReference type="InterPro" id="IPR000390">
    <property type="entry name" value="Small_drug/metabolite_transptr"/>
</dbReference>
<proteinExistence type="inferred from homology"/>
<dbReference type="PANTHER" id="PTHR30561:SF1">
    <property type="entry name" value="MULTIDRUG TRANSPORTER EMRE"/>
    <property type="match status" value="1"/>
</dbReference>
<evidence type="ECO:0000256" key="1">
    <source>
        <dbReference type="ARBA" id="ARBA00004651"/>
    </source>
</evidence>
<sequence>MHWLLLAIGIAIELLATTSLKLSEGFTKLGFAGLTLLCFALAFYVISLVVRTMTLGVAYSFWVGGGIAGVTLIGALVFG</sequence>
<dbReference type="EMBL" id="JBHMEA010000017">
    <property type="protein sequence ID" value="MFB9231482.1"/>
    <property type="molecule type" value="Genomic_DNA"/>
</dbReference>
<accession>A0ABV5JDE8</accession>
<evidence type="ECO:0000256" key="5">
    <source>
        <dbReference type="ARBA" id="ARBA00022989"/>
    </source>
</evidence>
<keyword evidence="4 8" id="KW-0812">Transmembrane</keyword>
<keyword evidence="3" id="KW-1003">Cell membrane</keyword>
<keyword evidence="5 9" id="KW-1133">Transmembrane helix</keyword>
<name>A0ABV5JDE8_9RHOB</name>
<protein>
    <submittedName>
        <fullName evidence="10">DMT family transporter</fullName>
    </submittedName>
</protein>
<evidence type="ECO:0000256" key="2">
    <source>
        <dbReference type="ARBA" id="ARBA00022448"/>
    </source>
</evidence>
<dbReference type="SUPFAM" id="SSF103481">
    <property type="entry name" value="Multidrug resistance efflux transporter EmrE"/>
    <property type="match status" value="1"/>
</dbReference>
<feature type="transmembrane region" description="Helical" evidence="9">
    <location>
        <begin position="29"/>
        <end position="50"/>
    </location>
</feature>
<evidence type="ECO:0000256" key="7">
    <source>
        <dbReference type="ARBA" id="ARBA00038032"/>
    </source>
</evidence>
<comment type="caution">
    <text evidence="10">The sequence shown here is derived from an EMBL/GenBank/DDBJ whole genome shotgun (WGS) entry which is preliminary data.</text>
</comment>
<dbReference type="RefSeq" id="WP_213891180.1">
    <property type="nucleotide sequence ID" value="NZ_JAGFNU010000020.1"/>
</dbReference>
<organism evidence="10 11">
    <name type="scientific">Pseudohalocynthiibacter aestuariivivens</name>
    <dbReference type="NCBI Taxonomy" id="1591409"/>
    <lineage>
        <taxon>Bacteria</taxon>
        <taxon>Pseudomonadati</taxon>
        <taxon>Pseudomonadota</taxon>
        <taxon>Alphaproteobacteria</taxon>
        <taxon>Rhodobacterales</taxon>
        <taxon>Paracoccaceae</taxon>
        <taxon>Pseudohalocynthiibacter</taxon>
    </lineage>
</organism>
<evidence type="ECO:0000313" key="11">
    <source>
        <dbReference type="Proteomes" id="UP001589683"/>
    </source>
</evidence>
<feature type="transmembrane region" description="Helical" evidence="9">
    <location>
        <begin position="57"/>
        <end position="78"/>
    </location>
</feature>
<evidence type="ECO:0000256" key="6">
    <source>
        <dbReference type="ARBA" id="ARBA00023136"/>
    </source>
</evidence>
<comment type="similarity">
    <text evidence="7 8">Belongs to the drug/metabolite transporter (DMT) superfamily. Small multidrug resistance (SMR) (TC 2.A.7.1) family.</text>
</comment>